<organism>
    <name type="scientific">Serpula lacrymans var. lacrymans (strain S7.9)</name>
    <name type="common">Dry rot fungus</name>
    <dbReference type="NCBI Taxonomy" id="578457"/>
    <lineage>
        <taxon>Eukaryota</taxon>
        <taxon>Fungi</taxon>
        <taxon>Dikarya</taxon>
        <taxon>Basidiomycota</taxon>
        <taxon>Agaricomycotina</taxon>
        <taxon>Agaricomycetes</taxon>
        <taxon>Agaricomycetidae</taxon>
        <taxon>Boletales</taxon>
        <taxon>Coniophorineae</taxon>
        <taxon>Serpulaceae</taxon>
        <taxon>Serpula</taxon>
    </lineage>
</organism>
<gene>
    <name evidence="1" type="ORF">SERLADRAFT_469191</name>
</gene>
<evidence type="ECO:0000313" key="1">
    <source>
        <dbReference type="EMBL" id="EGO23358.1"/>
    </source>
</evidence>
<accession>F8NZM7</accession>
<feature type="non-terminal residue" evidence="1">
    <location>
        <position position="63"/>
    </location>
</feature>
<dbReference type="RefSeq" id="XP_007319120.1">
    <property type="nucleotide sequence ID" value="XM_007319058.2"/>
</dbReference>
<sequence>MKVLIGFAVETLKSTTAVYLDVTVTRHSDGPKTLCGVEKGLASLRNIRSREKACDLHGALAGP</sequence>
<dbReference type="HOGENOM" id="CLU_2887215_0_0_1"/>
<dbReference type="AlphaFoldDB" id="F8NZM7"/>
<reference evidence="1" key="1">
    <citation type="submission" date="2011-04" db="EMBL/GenBank/DDBJ databases">
        <title>Evolution of plant cell wall degrading machinery underlies the functional diversity of forest fungi.</title>
        <authorList>
            <consortium name="US DOE Joint Genome Institute (JGI-PGF)"/>
            <person name="Eastwood D.C."/>
            <person name="Floudas D."/>
            <person name="Binder M."/>
            <person name="Majcherczyk A."/>
            <person name="Schneider P."/>
            <person name="Aerts A."/>
            <person name="Asiegbu F.O."/>
            <person name="Baker S.E."/>
            <person name="Barry K."/>
            <person name="Bendiksby M."/>
            <person name="Blumentritt M."/>
            <person name="Coutinho P.M."/>
            <person name="Cullen D."/>
            <person name="Cullen D."/>
            <person name="Gathman A."/>
            <person name="Goodell B."/>
            <person name="Henrissat B."/>
            <person name="Ihrmark K."/>
            <person name="Kauserud H."/>
            <person name="Kohler A."/>
            <person name="LaButti K."/>
            <person name="Lapidus A."/>
            <person name="Lavin J.L."/>
            <person name="Lee Y.-H."/>
            <person name="Lindquist E."/>
            <person name="Lilly W."/>
            <person name="Lucas S."/>
            <person name="Morin E."/>
            <person name="Murat C."/>
            <person name="Oguiza J.A."/>
            <person name="Park J."/>
            <person name="Pisabarro A.G."/>
            <person name="Riley R."/>
            <person name="Rosling A."/>
            <person name="Salamov A."/>
            <person name="Schmidt O."/>
            <person name="Schmutz J."/>
            <person name="Skrede I."/>
            <person name="Stenlid J."/>
            <person name="Wiebenga A."/>
            <person name="Xie X."/>
            <person name="Kues U."/>
            <person name="Hibbett D.S."/>
            <person name="Hoffmeister D."/>
            <person name="Hogberg N."/>
            <person name="Martin F."/>
            <person name="Grigoriev I.V."/>
            <person name="Watkinson S.C."/>
        </authorList>
    </citation>
    <scope>NUCLEOTIDE SEQUENCE</scope>
    <source>
        <strain evidence="1">S7.9</strain>
    </source>
</reference>
<proteinExistence type="predicted"/>
<dbReference type="GeneID" id="18819552"/>
<name>F8NZM7_SERL9</name>
<dbReference type="EMBL" id="GL945435">
    <property type="protein sequence ID" value="EGO23358.1"/>
    <property type="molecule type" value="Genomic_DNA"/>
</dbReference>
<dbReference type="KEGG" id="sla:SERLADRAFT_469191"/>
<dbReference type="Proteomes" id="UP000008064">
    <property type="component" value="Unassembled WGS sequence"/>
</dbReference>
<protein>
    <submittedName>
        <fullName evidence="1">Uncharacterized protein</fullName>
    </submittedName>
</protein>